<name>A0A8J6HAC6_TENMO</name>
<keyword evidence="2" id="KW-1185">Reference proteome</keyword>
<evidence type="ECO:0000313" key="2">
    <source>
        <dbReference type="Proteomes" id="UP000719412"/>
    </source>
</evidence>
<dbReference type="Proteomes" id="UP000719412">
    <property type="component" value="Unassembled WGS sequence"/>
</dbReference>
<evidence type="ECO:0000313" key="1">
    <source>
        <dbReference type="EMBL" id="KAH0815080.1"/>
    </source>
</evidence>
<reference evidence="1" key="2">
    <citation type="submission" date="2021-08" db="EMBL/GenBank/DDBJ databases">
        <authorList>
            <person name="Eriksson T."/>
        </authorList>
    </citation>
    <scope>NUCLEOTIDE SEQUENCE</scope>
    <source>
        <strain evidence="1">Stoneville</strain>
        <tissue evidence="1">Whole head</tissue>
    </source>
</reference>
<organism evidence="1 2">
    <name type="scientific">Tenebrio molitor</name>
    <name type="common">Yellow mealworm beetle</name>
    <dbReference type="NCBI Taxonomy" id="7067"/>
    <lineage>
        <taxon>Eukaryota</taxon>
        <taxon>Metazoa</taxon>
        <taxon>Ecdysozoa</taxon>
        <taxon>Arthropoda</taxon>
        <taxon>Hexapoda</taxon>
        <taxon>Insecta</taxon>
        <taxon>Pterygota</taxon>
        <taxon>Neoptera</taxon>
        <taxon>Endopterygota</taxon>
        <taxon>Coleoptera</taxon>
        <taxon>Polyphaga</taxon>
        <taxon>Cucujiformia</taxon>
        <taxon>Tenebrionidae</taxon>
        <taxon>Tenebrio</taxon>
    </lineage>
</organism>
<gene>
    <name evidence="1" type="ORF">GEV33_007711</name>
</gene>
<sequence>MELIGHFGQVGVAKVGCARNDKTECGTGNGAFLIHSEFDLQSSRRYIRYLQQPFCEHVLYIYKPSPFTTPGLSDGAAGLRGTFPGHPRPPSPLLSPFWTTQYAHNTTSMGGPFGRDLNPADLAVVVGRVSLSFHHPTVSP</sequence>
<accession>A0A8J6HAC6</accession>
<proteinExistence type="predicted"/>
<dbReference type="AlphaFoldDB" id="A0A8J6HAC6"/>
<dbReference type="EMBL" id="JABDTM020023593">
    <property type="protein sequence ID" value="KAH0815080.1"/>
    <property type="molecule type" value="Genomic_DNA"/>
</dbReference>
<protein>
    <submittedName>
        <fullName evidence="1">Uncharacterized protein</fullName>
    </submittedName>
</protein>
<comment type="caution">
    <text evidence="1">The sequence shown here is derived from an EMBL/GenBank/DDBJ whole genome shotgun (WGS) entry which is preliminary data.</text>
</comment>
<reference evidence="1" key="1">
    <citation type="journal article" date="2020" name="J Insects Food Feed">
        <title>The yellow mealworm (Tenebrio molitor) genome: a resource for the emerging insects as food and feed industry.</title>
        <authorList>
            <person name="Eriksson T."/>
            <person name="Andere A."/>
            <person name="Kelstrup H."/>
            <person name="Emery V."/>
            <person name="Picard C."/>
        </authorList>
    </citation>
    <scope>NUCLEOTIDE SEQUENCE</scope>
    <source>
        <strain evidence="1">Stoneville</strain>
        <tissue evidence="1">Whole head</tissue>
    </source>
</reference>